<protein>
    <submittedName>
        <fullName evidence="7">OmpA family protein</fullName>
    </submittedName>
</protein>
<comment type="subcellular location">
    <subcellularLocation>
        <location evidence="1">Cell outer membrane</location>
    </subcellularLocation>
</comment>
<dbReference type="InterPro" id="IPR011659">
    <property type="entry name" value="WD40"/>
</dbReference>
<feature type="domain" description="OmpA-like" evidence="6">
    <location>
        <begin position="682"/>
        <end position="804"/>
    </location>
</feature>
<dbReference type="InterPro" id="IPR036737">
    <property type="entry name" value="OmpA-like_sf"/>
</dbReference>
<dbReference type="Pfam" id="PF07676">
    <property type="entry name" value="PD40"/>
    <property type="match status" value="2"/>
</dbReference>
<dbReference type="CDD" id="cd07185">
    <property type="entry name" value="OmpA_C-like"/>
    <property type="match status" value="1"/>
</dbReference>
<sequence>MIILKKTVLLIWLVLLASLSSFAQTLKDAEYQFDQMSYLNASQLFEQALKGKITDAQRQSILLKLAYSYRQMHDTQNAERVYAELLSKNPVLSGNDTKAYLYYAQALASNGKYPESQAIYEKYSKLEIADNRSGGFQKLYKNIAVLNKNAACYKVDYLSINTDKADFSPMYYKNGLVFNSARTEGFGMKRVFTWDNSQFLDMYYLSDLSQLTTDPSAGLGGKKDSKTKTTKATQAIGLDEYTAPTANDTKTIGSYSGSSLYLYNETPSIKTESFSRTLNTKYHEGPMTFTSDAKKVVFTRNNYNNGHYNTSKDKVNKLKLYLAEDKGEGQWSNIQELPFNSNEYSTGHPSLTKDNKLLYFVSDMPGGIGGTDIYVAEFNDGKVGTPVNLGPEINTPGNEMFPFVDERGNLYFSSDGHPGLGDLDVFYTKLINGTKALGKVTNMGTPINSNKDDFGLITDGERKAGFFSSNRKRGSTDDDIYRFTRECDEKPECEEHQVIVYDADSKMPLDNTDVQIVSVEKSVLKKTDSNGSFKICLEPNQNYAINASRDGYLPNSLSYSVKSDSSQKVIEIPLTRVKLIDSTGIRIKTLSPCEAIKIIKGRVIANKDKRPLSGVKVVFTNQCDASEQSTVTGEDGAYEFEVCVGCEYKIEAFKEGFGSQGVSLKKITPSDPEVTIVNLIMFEEGDIIAIENIYYDYGKYNIRRDADLELNKLYQLMKKYPSMRIEIRSHTDSRATTQFNQTLSKNRSAAVVQYLVKRGIAANRMEASGYGESQLLNECADGVECTEEQHQLNRRSEFKILKLK</sequence>
<evidence type="ECO:0000313" key="8">
    <source>
        <dbReference type="Proteomes" id="UP001302949"/>
    </source>
</evidence>
<dbReference type="Gene3D" id="1.25.40.10">
    <property type="entry name" value="Tetratricopeptide repeat domain"/>
    <property type="match status" value="1"/>
</dbReference>
<proteinExistence type="predicted"/>
<dbReference type="PRINTS" id="PR01021">
    <property type="entry name" value="OMPADOMAIN"/>
</dbReference>
<dbReference type="PROSITE" id="PS51123">
    <property type="entry name" value="OMPA_2"/>
    <property type="match status" value="1"/>
</dbReference>
<dbReference type="Gene3D" id="2.60.40.1120">
    <property type="entry name" value="Carboxypeptidase-like, regulatory domain"/>
    <property type="match status" value="2"/>
</dbReference>
<evidence type="ECO:0000256" key="2">
    <source>
        <dbReference type="ARBA" id="ARBA00023136"/>
    </source>
</evidence>
<dbReference type="InterPro" id="IPR011990">
    <property type="entry name" value="TPR-like_helical_dom_sf"/>
</dbReference>
<evidence type="ECO:0000256" key="3">
    <source>
        <dbReference type="ARBA" id="ARBA00023237"/>
    </source>
</evidence>
<dbReference type="SUPFAM" id="SSF49464">
    <property type="entry name" value="Carboxypeptidase regulatory domain-like"/>
    <property type="match status" value="2"/>
</dbReference>
<dbReference type="InterPro" id="IPR006664">
    <property type="entry name" value="OMP_bac"/>
</dbReference>
<dbReference type="Pfam" id="PF00691">
    <property type="entry name" value="OmpA"/>
    <property type="match status" value="1"/>
</dbReference>
<evidence type="ECO:0000313" key="7">
    <source>
        <dbReference type="EMBL" id="MEA5139703.1"/>
    </source>
</evidence>
<dbReference type="Gene3D" id="3.30.1330.60">
    <property type="entry name" value="OmpA-like domain"/>
    <property type="match status" value="1"/>
</dbReference>
<dbReference type="InterPro" id="IPR008969">
    <property type="entry name" value="CarboxyPept-like_regulatory"/>
</dbReference>
<evidence type="ECO:0000256" key="5">
    <source>
        <dbReference type="SAM" id="SignalP"/>
    </source>
</evidence>
<gene>
    <name evidence="7" type="ORF">VB248_11170</name>
</gene>
<dbReference type="PANTHER" id="PTHR30329">
    <property type="entry name" value="STATOR ELEMENT OF FLAGELLAR MOTOR COMPLEX"/>
    <property type="match status" value="1"/>
</dbReference>
<name>A0ABU5QAE6_9BACT</name>
<dbReference type="RefSeq" id="WP_323296861.1">
    <property type="nucleotide sequence ID" value="NZ_JAYFUM010000011.1"/>
</dbReference>
<evidence type="ECO:0000259" key="6">
    <source>
        <dbReference type="PROSITE" id="PS51123"/>
    </source>
</evidence>
<accession>A0ABU5QAE6</accession>
<dbReference type="SUPFAM" id="SSF103088">
    <property type="entry name" value="OmpA-like"/>
    <property type="match status" value="1"/>
</dbReference>
<dbReference type="Proteomes" id="UP001302949">
    <property type="component" value="Unassembled WGS sequence"/>
</dbReference>
<keyword evidence="8" id="KW-1185">Reference proteome</keyword>
<dbReference type="InterPro" id="IPR006665">
    <property type="entry name" value="OmpA-like"/>
</dbReference>
<keyword evidence="3" id="KW-0998">Cell outer membrane</keyword>
<dbReference type="PANTHER" id="PTHR30329:SF21">
    <property type="entry name" value="LIPOPROTEIN YIAD-RELATED"/>
    <property type="match status" value="1"/>
</dbReference>
<dbReference type="SUPFAM" id="SSF48452">
    <property type="entry name" value="TPR-like"/>
    <property type="match status" value="1"/>
</dbReference>
<keyword evidence="2 4" id="KW-0472">Membrane</keyword>
<dbReference type="EMBL" id="JAYFUM010000011">
    <property type="protein sequence ID" value="MEA5139703.1"/>
    <property type="molecule type" value="Genomic_DNA"/>
</dbReference>
<reference evidence="7 8" key="1">
    <citation type="submission" date="2023-12" db="EMBL/GenBank/DDBJ databases">
        <title>Novel species of the genus Arcicella isolated from rivers.</title>
        <authorList>
            <person name="Lu H."/>
        </authorList>
    </citation>
    <scope>NUCLEOTIDE SEQUENCE [LARGE SCALE GENOMIC DNA]</scope>
    <source>
        <strain evidence="7 8">KCTC 23307</strain>
    </source>
</reference>
<feature type="chain" id="PRO_5046001224" evidence="5">
    <location>
        <begin position="24"/>
        <end position="804"/>
    </location>
</feature>
<dbReference type="Pfam" id="PF13620">
    <property type="entry name" value="CarboxypepD_reg"/>
    <property type="match status" value="1"/>
</dbReference>
<keyword evidence="5" id="KW-0732">Signal</keyword>
<feature type="signal peptide" evidence="5">
    <location>
        <begin position="1"/>
        <end position="23"/>
    </location>
</feature>
<evidence type="ECO:0000256" key="4">
    <source>
        <dbReference type="PROSITE-ProRule" id="PRU00473"/>
    </source>
</evidence>
<dbReference type="SUPFAM" id="SSF82171">
    <property type="entry name" value="DPP6 N-terminal domain-like"/>
    <property type="match status" value="1"/>
</dbReference>
<organism evidence="7 8">
    <name type="scientific">Arcicella rigui</name>
    <dbReference type="NCBI Taxonomy" id="797020"/>
    <lineage>
        <taxon>Bacteria</taxon>
        <taxon>Pseudomonadati</taxon>
        <taxon>Bacteroidota</taxon>
        <taxon>Cytophagia</taxon>
        <taxon>Cytophagales</taxon>
        <taxon>Flectobacillaceae</taxon>
        <taxon>Arcicella</taxon>
    </lineage>
</organism>
<comment type="caution">
    <text evidence="7">The sequence shown here is derived from an EMBL/GenBank/DDBJ whole genome shotgun (WGS) entry which is preliminary data.</text>
</comment>
<evidence type="ECO:0000256" key="1">
    <source>
        <dbReference type="ARBA" id="ARBA00004442"/>
    </source>
</evidence>
<dbReference type="InterPro" id="IPR050330">
    <property type="entry name" value="Bact_OuterMem_StrucFunc"/>
</dbReference>